<name>A0AAV3NKV1_LITER</name>
<gene>
    <name evidence="1" type="ORF">LIER_01277</name>
</gene>
<organism evidence="1 2">
    <name type="scientific">Lithospermum erythrorhizon</name>
    <name type="common">Purple gromwell</name>
    <name type="synonym">Lithospermum officinale var. erythrorhizon</name>
    <dbReference type="NCBI Taxonomy" id="34254"/>
    <lineage>
        <taxon>Eukaryota</taxon>
        <taxon>Viridiplantae</taxon>
        <taxon>Streptophyta</taxon>
        <taxon>Embryophyta</taxon>
        <taxon>Tracheophyta</taxon>
        <taxon>Spermatophyta</taxon>
        <taxon>Magnoliopsida</taxon>
        <taxon>eudicotyledons</taxon>
        <taxon>Gunneridae</taxon>
        <taxon>Pentapetalae</taxon>
        <taxon>asterids</taxon>
        <taxon>lamiids</taxon>
        <taxon>Boraginales</taxon>
        <taxon>Boraginaceae</taxon>
        <taxon>Boraginoideae</taxon>
        <taxon>Lithospermeae</taxon>
        <taxon>Lithospermum</taxon>
    </lineage>
</organism>
<dbReference type="AlphaFoldDB" id="A0AAV3NKV1"/>
<dbReference type="EMBL" id="BAABME010000121">
    <property type="protein sequence ID" value="GAA0139804.1"/>
    <property type="molecule type" value="Genomic_DNA"/>
</dbReference>
<dbReference type="Proteomes" id="UP001454036">
    <property type="component" value="Unassembled WGS sequence"/>
</dbReference>
<evidence type="ECO:0000313" key="1">
    <source>
        <dbReference type="EMBL" id="GAA0139804.1"/>
    </source>
</evidence>
<keyword evidence="2" id="KW-1185">Reference proteome</keyword>
<comment type="caution">
    <text evidence="1">The sequence shown here is derived from an EMBL/GenBank/DDBJ whole genome shotgun (WGS) entry which is preliminary data.</text>
</comment>
<protein>
    <submittedName>
        <fullName evidence="1">Uncharacterized protein</fullName>
    </submittedName>
</protein>
<accession>A0AAV3NKV1</accession>
<reference evidence="1 2" key="1">
    <citation type="submission" date="2024-01" db="EMBL/GenBank/DDBJ databases">
        <title>The complete chloroplast genome sequence of Lithospermum erythrorhizon: insights into the phylogenetic relationship among Boraginaceae species and the maternal lineages of purple gromwells.</title>
        <authorList>
            <person name="Okada T."/>
            <person name="Watanabe K."/>
        </authorList>
    </citation>
    <scope>NUCLEOTIDE SEQUENCE [LARGE SCALE GENOMIC DNA]</scope>
</reference>
<evidence type="ECO:0000313" key="2">
    <source>
        <dbReference type="Proteomes" id="UP001454036"/>
    </source>
</evidence>
<proteinExistence type="predicted"/>
<sequence length="86" mass="10088">MSSSQHPRVSINGAQRARTYHYYWCCHCRRSIRTTTANPSEVWCPRCFHHVRYELDITNPRLLSRANMLEPSSNARLLDSLARLLD</sequence>